<dbReference type="EMBL" id="AUWU02000001">
    <property type="protein sequence ID" value="KAH0577284.1"/>
    <property type="molecule type" value="Genomic_DNA"/>
</dbReference>
<dbReference type="Gene3D" id="1.10.238.10">
    <property type="entry name" value="EF-hand"/>
    <property type="match status" value="1"/>
</dbReference>
<dbReference type="VEuPathDB" id="GiardiaDB:SS50377_20641"/>
<evidence type="ECO:0000256" key="1">
    <source>
        <dbReference type="ARBA" id="ARBA00022737"/>
    </source>
</evidence>
<evidence type="ECO:0000313" key="7">
    <source>
        <dbReference type="Proteomes" id="UP000018208"/>
    </source>
</evidence>
<organism evidence="4">
    <name type="scientific">Spironucleus salmonicida</name>
    <dbReference type="NCBI Taxonomy" id="348837"/>
    <lineage>
        <taxon>Eukaryota</taxon>
        <taxon>Metamonada</taxon>
        <taxon>Diplomonadida</taxon>
        <taxon>Hexamitidae</taxon>
        <taxon>Hexamitinae</taxon>
        <taxon>Spironucleus</taxon>
    </lineage>
</organism>
<reference evidence="5" key="2">
    <citation type="submission" date="2020-12" db="EMBL/GenBank/DDBJ databases">
        <title>New Spironucleus salmonicida genome in near-complete chromosomes.</title>
        <authorList>
            <person name="Xu F."/>
            <person name="Kurt Z."/>
            <person name="Jimenez-Gonzalez A."/>
            <person name="Astvaldsson A."/>
            <person name="Andersson J.O."/>
            <person name="Svard S.G."/>
        </authorList>
    </citation>
    <scope>NUCLEOTIDE SEQUENCE</scope>
    <source>
        <strain evidence="5">ATCC 50377</strain>
    </source>
</reference>
<dbReference type="Proteomes" id="UP000018208">
    <property type="component" value="Unassembled WGS sequence"/>
</dbReference>
<reference evidence="4 5" key="1">
    <citation type="journal article" date="2014" name="PLoS Genet.">
        <title>The Genome of Spironucleus salmonicida Highlights a Fish Pathogen Adapted to Fluctuating Environments.</title>
        <authorList>
            <person name="Xu F."/>
            <person name="Jerlstrom-Hultqvist J."/>
            <person name="Einarsson E."/>
            <person name="Astvaldsson A."/>
            <person name="Svard S.G."/>
            <person name="Andersson J.O."/>
        </authorList>
    </citation>
    <scope>NUCLEOTIDE SEQUENCE</scope>
    <source>
        <strain evidence="5">ATCC 50377</strain>
    </source>
</reference>
<dbReference type="PANTHER" id="PTHR23048:SF0">
    <property type="entry name" value="CALMODULIN LIKE 3"/>
    <property type="match status" value="1"/>
</dbReference>
<protein>
    <submittedName>
        <fullName evidence="4">Calmodulin</fullName>
    </submittedName>
</protein>
<keyword evidence="1" id="KW-0677">Repeat</keyword>
<name>V6LTW6_9EUKA</name>
<dbReference type="InterPro" id="IPR002048">
    <property type="entry name" value="EF_hand_dom"/>
</dbReference>
<feature type="domain" description="EF-hand" evidence="3">
    <location>
        <begin position="1"/>
        <end position="36"/>
    </location>
</feature>
<sequence>MNQDQLRRVFVQMDGSNKGKISAKDMSDTLRHIGIDVNPLEASSIIELVDRDEDKMLTFKEFLHFMYIIENVRKNDLASLAFFAGDSDYSKNIDKYEFITIMTTLGYQITDRKAETIIEQLGDSNQLMSYEVFSKYIHDYHNQ</sequence>
<dbReference type="AlphaFoldDB" id="V6LTW6"/>
<keyword evidence="7" id="KW-1185">Reference proteome</keyword>
<keyword evidence="2" id="KW-0106">Calcium</keyword>
<evidence type="ECO:0000313" key="6">
    <source>
        <dbReference type="EMBL" id="KAH0577290.1"/>
    </source>
</evidence>
<accession>V6LTW6</accession>
<dbReference type="SMART" id="SM00054">
    <property type="entry name" value="EFh"/>
    <property type="match status" value="3"/>
</dbReference>
<gene>
    <name evidence="4" type="ORF">SS50377_11746</name>
    <name evidence="5" type="ORF">SS50377_20635</name>
    <name evidence="6" type="ORF">SS50377_20641</name>
</gene>
<dbReference type="Pfam" id="PF13499">
    <property type="entry name" value="EF-hand_7"/>
    <property type="match status" value="1"/>
</dbReference>
<evidence type="ECO:0000313" key="5">
    <source>
        <dbReference type="EMBL" id="KAH0577284.1"/>
    </source>
</evidence>
<evidence type="ECO:0000259" key="3">
    <source>
        <dbReference type="PROSITE" id="PS50222"/>
    </source>
</evidence>
<dbReference type="EMBL" id="AUWU02000001">
    <property type="protein sequence ID" value="KAH0577290.1"/>
    <property type="molecule type" value="Genomic_DNA"/>
</dbReference>
<proteinExistence type="predicted"/>
<dbReference type="InterPro" id="IPR011992">
    <property type="entry name" value="EF-hand-dom_pair"/>
</dbReference>
<dbReference type="OrthoDB" id="26525at2759"/>
<dbReference type="SUPFAM" id="SSF47473">
    <property type="entry name" value="EF-hand"/>
    <property type="match status" value="1"/>
</dbReference>
<evidence type="ECO:0000256" key="2">
    <source>
        <dbReference type="ARBA" id="ARBA00022837"/>
    </source>
</evidence>
<dbReference type="InterPro" id="IPR050230">
    <property type="entry name" value="CALM/Myosin/TropC-like"/>
</dbReference>
<dbReference type="PROSITE" id="PS50222">
    <property type="entry name" value="EF_HAND_2"/>
    <property type="match status" value="2"/>
</dbReference>
<dbReference type="PROSITE" id="PS00018">
    <property type="entry name" value="EF_HAND_1"/>
    <property type="match status" value="1"/>
</dbReference>
<dbReference type="InterPro" id="IPR018247">
    <property type="entry name" value="EF_Hand_1_Ca_BS"/>
</dbReference>
<dbReference type="VEuPathDB" id="GiardiaDB:SS50377_20635"/>
<evidence type="ECO:0000313" key="4">
    <source>
        <dbReference type="EMBL" id="EST48107.1"/>
    </source>
</evidence>
<dbReference type="PANTHER" id="PTHR23048">
    <property type="entry name" value="MYOSIN LIGHT CHAIN 1, 3"/>
    <property type="match status" value="1"/>
</dbReference>
<dbReference type="EMBL" id="KI546004">
    <property type="protein sequence ID" value="EST48107.1"/>
    <property type="molecule type" value="Genomic_DNA"/>
</dbReference>
<dbReference type="GO" id="GO:0016460">
    <property type="term" value="C:myosin II complex"/>
    <property type="evidence" value="ECO:0007669"/>
    <property type="project" value="TreeGrafter"/>
</dbReference>
<dbReference type="GO" id="GO:0005509">
    <property type="term" value="F:calcium ion binding"/>
    <property type="evidence" value="ECO:0007669"/>
    <property type="project" value="InterPro"/>
</dbReference>
<feature type="domain" description="EF-hand" evidence="3">
    <location>
        <begin position="37"/>
        <end position="72"/>
    </location>
</feature>